<evidence type="ECO:0000256" key="11">
    <source>
        <dbReference type="RuleBase" id="RU000682"/>
    </source>
</evidence>
<protein>
    <submittedName>
        <fullName evidence="16">Uncharacterized protein</fullName>
    </submittedName>
</protein>
<keyword evidence="2 10" id="KW-0479">Metal-binding</keyword>
<evidence type="ECO:0000256" key="1">
    <source>
        <dbReference type="ARBA" id="ARBA00004123"/>
    </source>
</evidence>
<feature type="region of interest" description="Disordered" evidence="12">
    <location>
        <begin position="230"/>
        <end position="295"/>
    </location>
</feature>
<comment type="caution">
    <text evidence="16">The sequence shown here is derived from an EMBL/GenBank/DDBJ whole genome shotgun (WGS) entry which is preliminary data.</text>
</comment>
<dbReference type="FunFam" id="2.10.110.10:FF:000032">
    <property type="entry name" value="LIM/homeobox protein Lhx3"/>
    <property type="match status" value="1"/>
</dbReference>
<dbReference type="EMBL" id="CAJOBJ010007056">
    <property type="protein sequence ID" value="CAF4076448.1"/>
    <property type="molecule type" value="Genomic_DNA"/>
</dbReference>
<feature type="compositionally biased region" description="Basic residues" evidence="12">
    <location>
        <begin position="252"/>
        <end position="261"/>
    </location>
</feature>
<dbReference type="AlphaFoldDB" id="A0A8S2QMA8"/>
<dbReference type="Proteomes" id="UP000681967">
    <property type="component" value="Unassembled WGS sequence"/>
</dbReference>
<keyword evidence="6 9" id="KW-0238">DNA-binding</keyword>
<evidence type="ECO:0000256" key="6">
    <source>
        <dbReference type="ARBA" id="ARBA00023125"/>
    </source>
</evidence>
<keyword evidence="4 10" id="KW-0862">Zinc</keyword>
<keyword evidence="5 10" id="KW-0440">LIM domain</keyword>
<dbReference type="GO" id="GO:0030182">
    <property type="term" value="P:neuron differentiation"/>
    <property type="evidence" value="ECO:0007669"/>
    <property type="project" value="TreeGrafter"/>
</dbReference>
<dbReference type="GO" id="GO:0005634">
    <property type="term" value="C:nucleus"/>
    <property type="evidence" value="ECO:0007669"/>
    <property type="project" value="UniProtKB-SubCell"/>
</dbReference>
<dbReference type="InterPro" id="IPR017970">
    <property type="entry name" value="Homeobox_CS"/>
</dbReference>
<dbReference type="InterPro" id="IPR050453">
    <property type="entry name" value="LIM_Homeobox_TF"/>
</dbReference>
<dbReference type="PROSITE" id="PS50023">
    <property type="entry name" value="LIM_DOMAIN_2"/>
    <property type="match status" value="2"/>
</dbReference>
<dbReference type="CDD" id="cd00086">
    <property type="entry name" value="homeodomain"/>
    <property type="match status" value="1"/>
</dbReference>
<dbReference type="Pfam" id="PF00412">
    <property type="entry name" value="LIM"/>
    <property type="match status" value="2"/>
</dbReference>
<evidence type="ECO:0000256" key="9">
    <source>
        <dbReference type="PROSITE-ProRule" id="PRU00108"/>
    </source>
</evidence>
<feature type="domain" description="Homeobox" evidence="14">
    <location>
        <begin position="170"/>
        <end position="230"/>
    </location>
</feature>
<feature type="compositionally biased region" description="Polar residues" evidence="12">
    <location>
        <begin position="330"/>
        <end position="348"/>
    </location>
</feature>
<dbReference type="PROSITE" id="PS50071">
    <property type="entry name" value="HOMEOBOX_2"/>
    <property type="match status" value="1"/>
</dbReference>
<dbReference type="InterPro" id="IPR001781">
    <property type="entry name" value="Znf_LIM"/>
</dbReference>
<dbReference type="CDD" id="cd09376">
    <property type="entry name" value="LIM2_Lhx3_Lhx4"/>
    <property type="match status" value="1"/>
</dbReference>
<evidence type="ECO:0000313" key="16">
    <source>
        <dbReference type="EMBL" id="CAF4111352.1"/>
    </source>
</evidence>
<dbReference type="SUPFAM" id="SSF46689">
    <property type="entry name" value="Homeodomain-like"/>
    <property type="match status" value="1"/>
</dbReference>
<dbReference type="InterPro" id="IPR009057">
    <property type="entry name" value="Homeodomain-like_sf"/>
</dbReference>
<evidence type="ECO:0000259" key="14">
    <source>
        <dbReference type="PROSITE" id="PS50071"/>
    </source>
</evidence>
<gene>
    <name evidence="16" type="ORF">BYL167_LOCUS19610</name>
    <name evidence="15" type="ORF">GIL414_LOCUS15810</name>
</gene>
<feature type="domain" description="LIM zinc-binding" evidence="13">
    <location>
        <begin position="103"/>
        <end position="166"/>
    </location>
</feature>
<evidence type="ECO:0000256" key="10">
    <source>
        <dbReference type="PROSITE-ProRule" id="PRU00125"/>
    </source>
</evidence>
<evidence type="ECO:0000313" key="17">
    <source>
        <dbReference type="Proteomes" id="UP000681967"/>
    </source>
</evidence>
<dbReference type="SUPFAM" id="SSF57716">
    <property type="entry name" value="Glucocorticoid receptor-like (DNA-binding domain)"/>
    <property type="match status" value="1"/>
</dbReference>
<organism evidence="16 17">
    <name type="scientific">Rotaria magnacalcarata</name>
    <dbReference type="NCBI Taxonomy" id="392030"/>
    <lineage>
        <taxon>Eukaryota</taxon>
        <taxon>Metazoa</taxon>
        <taxon>Spiralia</taxon>
        <taxon>Gnathifera</taxon>
        <taxon>Rotifera</taxon>
        <taxon>Eurotatoria</taxon>
        <taxon>Bdelloidea</taxon>
        <taxon>Philodinida</taxon>
        <taxon>Philodinidae</taxon>
        <taxon>Rotaria</taxon>
    </lineage>
</organism>
<dbReference type="GO" id="GO:0000981">
    <property type="term" value="F:DNA-binding transcription factor activity, RNA polymerase II-specific"/>
    <property type="evidence" value="ECO:0007669"/>
    <property type="project" value="InterPro"/>
</dbReference>
<dbReference type="InterPro" id="IPR001368">
    <property type="entry name" value="TNFR/NGFR_Cys_rich_reg"/>
</dbReference>
<dbReference type="GO" id="GO:0000977">
    <property type="term" value="F:RNA polymerase II transcription regulatory region sequence-specific DNA binding"/>
    <property type="evidence" value="ECO:0007669"/>
    <property type="project" value="TreeGrafter"/>
</dbReference>
<name>A0A8S2QMA8_9BILA</name>
<sequence length="407" mass="45923">MTFNNETNIVIGNKHNNEQLQHDHRTGQKAFCQSLLEGAVITIYDCFVCSLPICDQFVFKVNDNHFHSLCLNCSECHAKLLDKCYSRDGSVYCKEDFFKKFGTKCASCGNGIPPSEVVRRANDYVYHLQCFACLICHRQLNTGDEFYLIDDQKLVCKIDYETLKNKEFDDTNKRPRTTITQKQLEILKQAYNTSPKPARHVRETLAAETGLDMRVVQVWFQNRRAKEKRLKKDSGRRWSNVLRNGAVDGKTTRMKTRKNHSMHQEEDTSNDGDTAVSYDELSERESDDSLSHIHNNNPVYSDVLSRAAHPPSNELIPFDSSYTESSGFLGGNNRTSSYPTQSGLIPTNSFSSSSSSMTTNDDHASSSELDYCTLVTNGIATAGVGNGNNIEFGHHHWLDNQSLAGQQ</sequence>
<dbReference type="GO" id="GO:0008270">
    <property type="term" value="F:zinc ion binding"/>
    <property type="evidence" value="ECO:0007669"/>
    <property type="project" value="InterPro"/>
</dbReference>
<feature type="compositionally biased region" description="Basic and acidic residues" evidence="12">
    <location>
        <begin position="281"/>
        <end position="291"/>
    </location>
</feature>
<evidence type="ECO:0000259" key="13">
    <source>
        <dbReference type="PROSITE" id="PS50023"/>
    </source>
</evidence>
<evidence type="ECO:0000256" key="3">
    <source>
        <dbReference type="ARBA" id="ARBA00022737"/>
    </source>
</evidence>
<keyword evidence="7 9" id="KW-0371">Homeobox</keyword>
<evidence type="ECO:0000256" key="8">
    <source>
        <dbReference type="ARBA" id="ARBA00023242"/>
    </source>
</evidence>
<keyword evidence="3" id="KW-0677">Repeat</keyword>
<dbReference type="SMART" id="SM00389">
    <property type="entry name" value="HOX"/>
    <property type="match status" value="1"/>
</dbReference>
<feature type="region of interest" description="Disordered" evidence="12">
    <location>
        <begin position="330"/>
        <end position="365"/>
    </location>
</feature>
<feature type="domain" description="LIM zinc-binding" evidence="13">
    <location>
        <begin position="44"/>
        <end position="102"/>
    </location>
</feature>
<dbReference type="SMART" id="SM00132">
    <property type="entry name" value="LIM"/>
    <property type="match status" value="2"/>
</dbReference>
<dbReference type="Gene3D" id="1.10.10.60">
    <property type="entry name" value="Homeodomain-like"/>
    <property type="match status" value="1"/>
</dbReference>
<accession>A0A8S2QMA8</accession>
<dbReference type="PROSITE" id="PS00027">
    <property type="entry name" value="HOMEOBOX_1"/>
    <property type="match status" value="1"/>
</dbReference>
<comment type="subcellular location">
    <subcellularLocation>
        <location evidence="1 9 11">Nucleus</location>
    </subcellularLocation>
</comment>
<keyword evidence="8 9" id="KW-0539">Nucleus</keyword>
<evidence type="ECO:0000256" key="5">
    <source>
        <dbReference type="ARBA" id="ARBA00023038"/>
    </source>
</evidence>
<feature type="DNA-binding region" description="Homeobox" evidence="9">
    <location>
        <begin position="172"/>
        <end position="231"/>
    </location>
</feature>
<dbReference type="PROSITE" id="PS00478">
    <property type="entry name" value="LIM_DOMAIN_1"/>
    <property type="match status" value="2"/>
</dbReference>
<evidence type="ECO:0000256" key="2">
    <source>
        <dbReference type="ARBA" id="ARBA00022723"/>
    </source>
</evidence>
<proteinExistence type="predicted"/>
<dbReference type="InterPro" id="IPR001356">
    <property type="entry name" value="HD"/>
</dbReference>
<dbReference type="PROSITE" id="PS00652">
    <property type="entry name" value="TNFR_NGFR_1"/>
    <property type="match status" value="1"/>
</dbReference>
<dbReference type="PANTHER" id="PTHR24208">
    <property type="entry name" value="LIM/HOMEOBOX PROTEIN LHX"/>
    <property type="match status" value="1"/>
</dbReference>
<evidence type="ECO:0000256" key="7">
    <source>
        <dbReference type="ARBA" id="ARBA00023155"/>
    </source>
</evidence>
<dbReference type="Pfam" id="PF00046">
    <property type="entry name" value="Homeodomain"/>
    <property type="match status" value="1"/>
</dbReference>
<dbReference type="InterPro" id="IPR049594">
    <property type="entry name" value="Lhx3/4-like_LIM2"/>
</dbReference>
<dbReference type="Proteomes" id="UP000681720">
    <property type="component" value="Unassembled WGS sequence"/>
</dbReference>
<evidence type="ECO:0000256" key="12">
    <source>
        <dbReference type="SAM" id="MobiDB-lite"/>
    </source>
</evidence>
<dbReference type="EMBL" id="CAJOBH010008375">
    <property type="protein sequence ID" value="CAF4111352.1"/>
    <property type="molecule type" value="Genomic_DNA"/>
</dbReference>
<dbReference type="Gene3D" id="2.10.110.10">
    <property type="entry name" value="Cysteine Rich Protein"/>
    <property type="match status" value="2"/>
</dbReference>
<dbReference type="PANTHER" id="PTHR24208:SF128">
    <property type="entry name" value="LIM3, ISOFORM G"/>
    <property type="match status" value="1"/>
</dbReference>
<evidence type="ECO:0000256" key="4">
    <source>
        <dbReference type="ARBA" id="ARBA00022833"/>
    </source>
</evidence>
<reference evidence="16" key="1">
    <citation type="submission" date="2021-02" db="EMBL/GenBank/DDBJ databases">
        <authorList>
            <person name="Nowell W R."/>
        </authorList>
    </citation>
    <scope>NUCLEOTIDE SEQUENCE</scope>
</reference>
<dbReference type="FunFam" id="1.10.10.60:FF:000219">
    <property type="entry name" value="LIM/homeobox protein Lhx3"/>
    <property type="match status" value="1"/>
</dbReference>
<evidence type="ECO:0000313" key="15">
    <source>
        <dbReference type="EMBL" id="CAF4076448.1"/>
    </source>
</evidence>